<dbReference type="Gene3D" id="3.40.50.1000">
    <property type="entry name" value="HAD superfamily/HAD-like"/>
    <property type="match status" value="1"/>
</dbReference>
<accession>A0ABS4F2Y8</accession>
<dbReference type="NCBIfam" id="TIGR01549">
    <property type="entry name" value="HAD-SF-IA-v1"/>
    <property type="match status" value="1"/>
</dbReference>
<name>A0ABS4F2Y8_9CLOT</name>
<dbReference type="SFLD" id="SFLDS00003">
    <property type="entry name" value="Haloacid_Dehalogenase"/>
    <property type="match status" value="1"/>
</dbReference>
<dbReference type="PANTHER" id="PTHR18901:SF38">
    <property type="entry name" value="PSEUDOURIDINE-5'-PHOSPHATASE"/>
    <property type="match status" value="1"/>
</dbReference>
<dbReference type="SFLD" id="SFLDG01135">
    <property type="entry name" value="C1.5.6:_HAD__Beta-PGM__Phospha"/>
    <property type="match status" value="1"/>
</dbReference>
<keyword evidence="1" id="KW-0378">Hydrolase</keyword>
<organism evidence="1 2">
    <name type="scientific">Clostridium moniliforme</name>
    <dbReference type="NCBI Taxonomy" id="39489"/>
    <lineage>
        <taxon>Bacteria</taxon>
        <taxon>Bacillati</taxon>
        <taxon>Bacillota</taxon>
        <taxon>Clostridia</taxon>
        <taxon>Eubacteriales</taxon>
        <taxon>Clostridiaceae</taxon>
        <taxon>Clostridium</taxon>
    </lineage>
</organism>
<dbReference type="NCBIfam" id="TIGR01509">
    <property type="entry name" value="HAD-SF-IA-v3"/>
    <property type="match status" value="1"/>
</dbReference>
<keyword evidence="2" id="KW-1185">Reference proteome</keyword>
<dbReference type="InterPro" id="IPR041492">
    <property type="entry name" value="HAD_2"/>
</dbReference>
<dbReference type="InterPro" id="IPR023198">
    <property type="entry name" value="PGP-like_dom2"/>
</dbReference>
<reference evidence="1 2" key="1">
    <citation type="submission" date="2021-03" db="EMBL/GenBank/DDBJ databases">
        <title>Genomic Encyclopedia of Type Strains, Phase IV (KMG-IV): sequencing the most valuable type-strain genomes for metagenomic binning, comparative biology and taxonomic classification.</title>
        <authorList>
            <person name="Goeker M."/>
        </authorList>
    </citation>
    <scope>NUCLEOTIDE SEQUENCE [LARGE SCALE GENOMIC DNA]</scope>
    <source>
        <strain evidence="1 2">DSM 3984</strain>
    </source>
</reference>
<sequence>MLKDITAVIFDLDGTLIDSMWVWDQIDEDYLSKKNIEVPKNLNSEIAHLSFNQVAKYFKKRFNLEDSLDDIKNSWNTMAYYHYSTDIKLKNGVKEFLDFLKSLNIKIGLATSNSMNLLEAALKNNGIYEYFDSITLTDEVSVGKHEPDVYLLAAKKLGVDPKNCLVFEDIIQAVIGAKKAGMKVIAVEDTRSLSDKDKLLEASDEFITDFSELLNKNFAS</sequence>
<evidence type="ECO:0000313" key="2">
    <source>
        <dbReference type="Proteomes" id="UP000783390"/>
    </source>
</evidence>
<dbReference type="Pfam" id="PF13419">
    <property type="entry name" value="HAD_2"/>
    <property type="match status" value="1"/>
</dbReference>
<dbReference type="Proteomes" id="UP000783390">
    <property type="component" value="Unassembled WGS sequence"/>
</dbReference>
<dbReference type="InterPro" id="IPR036412">
    <property type="entry name" value="HAD-like_sf"/>
</dbReference>
<gene>
    <name evidence="1" type="ORF">J2Z53_002042</name>
</gene>
<dbReference type="RefSeq" id="WP_209797360.1">
    <property type="nucleotide sequence ID" value="NZ_JAGGJZ010000006.1"/>
</dbReference>
<dbReference type="EMBL" id="JAGGJZ010000006">
    <property type="protein sequence ID" value="MBP1890447.1"/>
    <property type="molecule type" value="Genomic_DNA"/>
</dbReference>
<evidence type="ECO:0000313" key="1">
    <source>
        <dbReference type="EMBL" id="MBP1890447.1"/>
    </source>
</evidence>
<dbReference type="InterPro" id="IPR006439">
    <property type="entry name" value="HAD-SF_hydro_IA"/>
</dbReference>
<dbReference type="PANTHER" id="PTHR18901">
    <property type="entry name" value="2-DEOXYGLUCOSE-6-PHOSPHATE PHOSPHATASE 2"/>
    <property type="match status" value="1"/>
</dbReference>
<dbReference type="SUPFAM" id="SSF56784">
    <property type="entry name" value="HAD-like"/>
    <property type="match status" value="1"/>
</dbReference>
<protein>
    <submittedName>
        <fullName evidence="1">HAD superfamily hydrolase (TIGR01509 family)</fullName>
    </submittedName>
</protein>
<dbReference type="CDD" id="cd07505">
    <property type="entry name" value="HAD_BPGM-like"/>
    <property type="match status" value="1"/>
</dbReference>
<dbReference type="GO" id="GO:0016787">
    <property type="term" value="F:hydrolase activity"/>
    <property type="evidence" value="ECO:0007669"/>
    <property type="project" value="UniProtKB-KW"/>
</dbReference>
<proteinExistence type="predicted"/>
<dbReference type="SFLD" id="SFLDG01129">
    <property type="entry name" value="C1.5:_HAD__Beta-PGM__Phosphata"/>
    <property type="match status" value="1"/>
</dbReference>
<comment type="caution">
    <text evidence="1">The sequence shown here is derived from an EMBL/GenBank/DDBJ whole genome shotgun (WGS) entry which is preliminary data.</text>
</comment>
<dbReference type="InterPro" id="IPR023214">
    <property type="entry name" value="HAD_sf"/>
</dbReference>
<dbReference type="Gene3D" id="1.10.150.240">
    <property type="entry name" value="Putative phosphatase, domain 2"/>
    <property type="match status" value="1"/>
</dbReference>